<dbReference type="Pfam" id="PF00586">
    <property type="entry name" value="AIRS"/>
    <property type="match status" value="1"/>
</dbReference>
<dbReference type="Gene3D" id="3.30.1330.10">
    <property type="entry name" value="PurM-like, N-terminal domain"/>
    <property type="match status" value="1"/>
</dbReference>
<feature type="binding site" evidence="1">
    <location>
        <position position="58"/>
    </location>
    <ligand>
        <name>Mg(2+)</name>
        <dbReference type="ChEBI" id="CHEBI:18420"/>
        <label>4</label>
    </ligand>
</feature>
<feature type="region of interest" description="Disordered" evidence="2">
    <location>
        <begin position="306"/>
        <end position="329"/>
    </location>
</feature>
<dbReference type="GO" id="GO:0009229">
    <property type="term" value="P:thiamine diphosphate biosynthetic process"/>
    <property type="evidence" value="ECO:0007669"/>
    <property type="project" value="UniProtKB-UniRule"/>
</dbReference>
<dbReference type="RefSeq" id="WP_089299985.1">
    <property type="nucleotide sequence ID" value="NZ_FZNW01000003.1"/>
</dbReference>
<dbReference type="AlphaFoldDB" id="A0A238VMI2"/>
<keyword evidence="1" id="KW-0808">Transferase</keyword>
<dbReference type="HAMAP" id="MF_02128">
    <property type="entry name" value="TMP_kinase"/>
    <property type="match status" value="1"/>
</dbReference>
<dbReference type="InterPro" id="IPR016188">
    <property type="entry name" value="PurM-like_N"/>
</dbReference>
<gene>
    <name evidence="1" type="primary">thiL</name>
    <name evidence="4" type="ORF">SAMN06265360_103120</name>
</gene>
<dbReference type="SUPFAM" id="SSF55326">
    <property type="entry name" value="PurM N-terminal domain-like"/>
    <property type="match status" value="1"/>
</dbReference>
<dbReference type="GO" id="GO:0000287">
    <property type="term" value="F:magnesium ion binding"/>
    <property type="evidence" value="ECO:0007669"/>
    <property type="project" value="UniProtKB-UniRule"/>
</dbReference>
<feature type="binding site" evidence="1">
    <location>
        <position position="89"/>
    </location>
    <ligand>
        <name>Mg(2+)</name>
        <dbReference type="ChEBI" id="CHEBI:18420"/>
        <label>2</label>
    </ligand>
</feature>
<feature type="compositionally biased region" description="Gly residues" evidence="2">
    <location>
        <begin position="318"/>
        <end position="329"/>
    </location>
</feature>
<comment type="function">
    <text evidence="1">Catalyzes the ATP-dependent phosphorylation of thiamine-monophosphate (TMP) to form thiamine-pyrophosphate (TPP), the active form of vitamin B1.</text>
</comment>
<dbReference type="PANTHER" id="PTHR30270:SF0">
    <property type="entry name" value="THIAMINE-MONOPHOSPHATE KINASE"/>
    <property type="match status" value="1"/>
</dbReference>
<dbReference type="PANTHER" id="PTHR30270">
    <property type="entry name" value="THIAMINE-MONOPHOSPHATE KINASE"/>
    <property type="match status" value="1"/>
</dbReference>
<feature type="binding site" evidence="1">
    <location>
        <position position="226"/>
    </location>
    <ligand>
        <name>ATP</name>
        <dbReference type="ChEBI" id="CHEBI:30616"/>
    </ligand>
</feature>
<dbReference type="NCBIfam" id="TIGR01379">
    <property type="entry name" value="thiL"/>
    <property type="match status" value="1"/>
</dbReference>
<keyword evidence="1" id="KW-0784">Thiamine biosynthesis</keyword>
<evidence type="ECO:0000313" key="5">
    <source>
        <dbReference type="Proteomes" id="UP000198348"/>
    </source>
</evidence>
<comment type="pathway">
    <text evidence="1">Cofactor biosynthesis; thiamine diphosphate biosynthesis; thiamine diphosphate from thiamine phosphate: step 1/1.</text>
</comment>
<dbReference type="Gene3D" id="3.90.650.10">
    <property type="entry name" value="PurM-like C-terminal domain"/>
    <property type="match status" value="1"/>
</dbReference>
<dbReference type="InterPro" id="IPR036676">
    <property type="entry name" value="PurM-like_C_sf"/>
</dbReference>
<sequence length="329" mass="33354">MQKPSKDTGSGDRTVASLGEFGTIDAVTSGRSQPESTVVGPGDDAAVVTAPDGRVVATTDVMVQGVHFRLDWSQPEHVGRKSVAVNLADVVAMGARPSSVLVGLACPGTTDISTVTELADGMWAEAARAGIGLAGGDMVSADQVVISVTALGDLQGRAPVLRSGAREGDVLAMCGRLGWAAGGLAVLGRGFRSPVGVVNAHRYPEPPYTEGAAAAEAGATSMIDVSDGLLADVEHLATSSGVGFDILTQNLRVDDRLAEVASALGADPLHWVLTGGEDHALVATFPGEGSVPQGWTRIGSVVPAGSGSTPVTVDGSPYTGGDGGWQHWR</sequence>
<feature type="binding site" evidence="1">
    <location>
        <position position="89"/>
    </location>
    <ligand>
        <name>Mg(2+)</name>
        <dbReference type="ChEBI" id="CHEBI:18420"/>
        <label>4</label>
    </ligand>
</feature>
<feature type="binding site" evidence="1">
    <location>
        <position position="224"/>
    </location>
    <ligand>
        <name>Mg(2+)</name>
        <dbReference type="ChEBI" id="CHEBI:18420"/>
        <label>3</label>
    </ligand>
</feature>
<keyword evidence="1" id="KW-0479">Metal-binding</keyword>
<keyword evidence="1 4" id="KW-0418">Kinase</keyword>
<dbReference type="InterPro" id="IPR006283">
    <property type="entry name" value="ThiL-like"/>
</dbReference>
<comment type="caution">
    <text evidence="1">Lacks conserved residue(s) required for the propagation of feature annotation.</text>
</comment>
<dbReference type="UniPathway" id="UPA00060">
    <property type="reaction ID" value="UER00142"/>
</dbReference>
<keyword evidence="5" id="KW-1185">Reference proteome</keyword>
<comment type="similarity">
    <text evidence="1">Belongs to the thiamine-monophosphate kinase family.</text>
</comment>
<dbReference type="EC" id="2.7.4.16" evidence="1"/>
<feature type="binding site" evidence="1">
    <location>
        <position position="60"/>
    </location>
    <ligand>
        <name>Mg(2+)</name>
        <dbReference type="ChEBI" id="CHEBI:18420"/>
        <label>2</label>
    </ligand>
</feature>
<evidence type="ECO:0000313" key="4">
    <source>
        <dbReference type="EMBL" id="SNR35590.1"/>
    </source>
</evidence>
<keyword evidence="1" id="KW-0460">Magnesium</keyword>
<dbReference type="OrthoDB" id="9802811at2"/>
<feature type="domain" description="PurM-like N-terminal" evidence="3">
    <location>
        <begin position="42"/>
        <end position="152"/>
    </location>
</feature>
<dbReference type="NCBIfam" id="NF004351">
    <property type="entry name" value="PRK05731.1-4"/>
    <property type="match status" value="1"/>
</dbReference>
<feature type="binding site" evidence="1">
    <location>
        <begin position="136"/>
        <end position="137"/>
    </location>
    <ligand>
        <name>ATP</name>
        <dbReference type="ChEBI" id="CHEBI:30616"/>
    </ligand>
</feature>
<dbReference type="InterPro" id="IPR036921">
    <property type="entry name" value="PurM-like_N_sf"/>
</dbReference>
<feature type="binding site" evidence="1">
    <location>
        <position position="325"/>
    </location>
    <ligand>
        <name>substrate</name>
    </ligand>
</feature>
<evidence type="ECO:0000256" key="2">
    <source>
        <dbReference type="SAM" id="MobiDB-lite"/>
    </source>
</evidence>
<evidence type="ECO:0000256" key="1">
    <source>
        <dbReference type="HAMAP-Rule" id="MF_02128"/>
    </source>
</evidence>
<dbReference type="Proteomes" id="UP000198348">
    <property type="component" value="Unassembled WGS sequence"/>
</dbReference>
<proteinExistence type="inferred from homology"/>
<feature type="binding site" evidence="1">
    <location>
        <position position="67"/>
    </location>
    <ligand>
        <name>substrate</name>
    </ligand>
</feature>
<name>A0A238VMI2_9PSEU</name>
<evidence type="ECO:0000259" key="3">
    <source>
        <dbReference type="Pfam" id="PF00586"/>
    </source>
</evidence>
<feature type="binding site" evidence="1">
    <location>
        <position position="44"/>
    </location>
    <ligand>
        <name>Mg(2+)</name>
        <dbReference type="ChEBI" id="CHEBI:18420"/>
        <label>4</label>
    </ligand>
</feature>
<dbReference type="GO" id="GO:0009030">
    <property type="term" value="F:thiamine-phosphate kinase activity"/>
    <property type="evidence" value="ECO:0007669"/>
    <property type="project" value="UniProtKB-UniRule"/>
</dbReference>
<protein>
    <recommendedName>
        <fullName evidence="1">Thiamine-monophosphate kinase</fullName>
        <shortName evidence="1">TMP kinase</shortName>
        <shortName evidence="1">Thiamine-phosphate kinase</shortName>
        <ecNumber evidence="1">2.7.4.16</ecNumber>
    </recommendedName>
</protein>
<dbReference type="GO" id="GO:0005524">
    <property type="term" value="F:ATP binding"/>
    <property type="evidence" value="ECO:0007669"/>
    <property type="project" value="UniProtKB-UniRule"/>
</dbReference>
<accession>A0A238VMI2</accession>
<comment type="catalytic activity">
    <reaction evidence="1">
        <text>thiamine phosphate + ATP = thiamine diphosphate + ADP</text>
        <dbReference type="Rhea" id="RHEA:15913"/>
        <dbReference type="ChEBI" id="CHEBI:30616"/>
        <dbReference type="ChEBI" id="CHEBI:37575"/>
        <dbReference type="ChEBI" id="CHEBI:58937"/>
        <dbReference type="ChEBI" id="CHEBI:456216"/>
        <dbReference type="EC" id="2.7.4.16"/>
    </reaction>
</comment>
<comment type="miscellaneous">
    <text evidence="1">Reaction mechanism of ThiL seems to utilize a direct, inline transfer of the gamma-phosphate of ATP to TMP rather than a phosphorylated enzyme intermediate.</text>
</comment>
<dbReference type="PIRSF" id="PIRSF005303">
    <property type="entry name" value="Thiam_monoph_kin"/>
    <property type="match status" value="1"/>
</dbReference>
<feature type="binding site" evidence="1">
    <location>
        <position position="137"/>
    </location>
    <ligand>
        <name>Mg(2+)</name>
        <dbReference type="ChEBI" id="CHEBI:18420"/>
        <label>1</label>
    </ligand>
</feature>
<organism evidence="4 5">
    <name type="scientific">Haloechinothrix alba</name>
    <dbReference type="NCBI Taxonomy" id="664784"/>
    <lineage>
        <taxon>Bacteria</taxon>
        <taxon>Bacillati</taxon>
        <taxon>Actinomycetota</taxon>
        <taxon>Actinomycetes</taxon>
        <taxon>Pseudonocardiales</taxon>
        <taxon>Pseudonocardiaceae</taxon>
        <taxon>Haloechinothrix</taxon>
    </lineage>
</organism>
<feature type="binding site" evidence="1">
    <location>
        <position position="89"/>
    </location>
    <ligand>
        <name>Mg(2+)</name>
        <dbReference type="ChEBI" id="CHEBI:18420"/>
        <label>3</label>
    </ligand>
</feature>
<keyword evidence="1" id="KW-0547">Nucleotide-binding</keyword>
<keyword evidence="1" id="KW-0067">ATP-binding</keyword>
<feature type="binding site" evidence="1">
    <location>
        <position position="277"/>
    </location>
    <ligand>
        <name>substrate</name>
    </ligand>
</feature>
<dbReference type="EMBL" id="FZNW01000003">
    <property type="protein sequence ID" value="SNR35590.1"/>
    <property type="molecule type" value="Genomic_DNA"/>
</dbReference>
<feature type="binding site" evidence="1">
    <location>
        <position position="59"/>
    </location>
    <ligand>
        <name>Mg(2+)</name>
        <dbReference type="ChEBI" id="CHEBI:18420"/>
        <label>1</label>
    </ligand>
</feature>
<feature type="binding site" evidence="1">
    <location>
        <position position="60"/>
    </location>
    <ligand>
        <name>Mg(2+)</name>
        <dbReference type="ChEBI" id="CHEBI:18420"/>
        <label>1</label>
    </ligand>
</feature>
<dbReference type="GO" id="GO:0009228">
    <property type="term" value="P:thiamine biosynthetic process"/>
    <property type="evidence" value="ECO:0007669"/>
    <property type="project" value="UniProtKB-KW"/>
</dbReference>
<reference evidence="4 5" key="1">
    <citation type="submission" date="2017-06" db="EMBL/GenBank/DDBJ databases">
        <authorList>
            <person name="Kim H.J."/>
            <person name="Triplett B.A."/>
        </authorList>
    </citation>
    <scope>NUCLEOTIDE SEQUENCE [LARGE SCALE GENOMIC DNA]</scope>
    <source>
        <strain evidence="4 5">DSM 45207</strain>
    </source>
</reference>
<dbReference type="CDD" id="cd02194">
    <property type="entry name" value="ThiL"/>
    <property type="match status" value="1"/>
</dbReference>
<feature type="binding site" evidence="1">
    <location>
        <position position="162"/>
    </location>
    <ligand>
        <name>ATP</name>
        <dbReference type="ChEBI" id="CHEBI:30616"/>
    </ligand>
</feature>
<feature type="binding site" evidence="1">
    <location>
        <position position="227"/>
    </location>
    <ligand>
        <name>Mg(2+)</name>
        <dbReference type="ChEBI" id="CHEBI:18420"/>
        <label>5</label>
    </ligand>
</feature>
<dbReference type="SUPFAM" id="SSF56042">
    <property type="entry name" value="PurM C-terminal domain-like"/>
    <property type="match status" value="1"/>
</dbReference>
<feature type="binding site" evidence="1">
    <location>
        <position position="44"/>
    </location>
    <ligand>
        <name>Mg(2+)</name>
        <dbReference type="ChEBI" id="CHEBI:18420"/>
        <label>3</label>
    </ligand>
</feature>